<reference evidence="2" key="1">
    <citation type="journal article" date="2019" name="Int. J. Syst. Evol. Microbiol.">
        <title>The Global Catalogue of Microorganisms (GCM) 10K type strain sequencing project: providing services to taxonomists for standard genome sequencing and annotation.</title>
        <authorList>
            <consortium name="The Broad Institute Genomics Platform"/>
            <consortium name="The Broad Institute Genome Sequencing Center for Infectious Disease"/>
            <person name="Wu L."/>
            <person name="Ma J."/>
        </authorList>
    </citation>
    <scope>NUCLEOTIDE SEQUENCE [LARGE SCALE GENOMIC DNA]</scope>
    <source>
        <strain evidence="2">KACC 12507</strain>
    </source>
</reference>
<gene>
    <name evidence="1" type="ORF">ACFO4O_16670</name>
</gene>
<protein>
    <submittedName>
        <fullName evidence="1">3-hydroxydecanoyl-ACP dehydratase</fullName>
    </submittedName>
</protein>
<organism evidence="1 2">
    <name type="scientific">Glaciecola siphonariae</name>
    <dbReference type="NCBI Taxonomy" id="521012"/>
    <lineage>
        <taxon>Bacteria</taxon>
        <taxon>Pseudomonadati</taxon>
        <taxon>Pseudomonadota</taxon>
        <taxon>Gammaproteobacteria</taxon>
        <taxon>Alteromonadales</taxon>
        <taxon>Alteromonadaceae</taxon>
        <taxon>Glaciecola</taxon>
    </lineage>
</organism>
<name>A0ABV9LYX5_9ALTE</name>
<dbReference type="InterPro" id="IPR029069">
    <property type="entry name" value="HotDog_dom_sf"/>
</dbReference>
<sequence>MGIHLDSDFDPQLFELIPHRPPMLLIHKLLHVDERSSSSLVNIAENISFYENGLGVPAWVGLEYMGQTAALIAGYQLKQGIVSPHIGFLLGTRSFKSESAYFTGGARLKVSCTEKALVGDDLATFDCLIENYDNPQQHNEPLAAATLSVLRRPKS</sequence>
<evidence type="ECO:0000313" key="2">
    <source>
        <dbReference type="Proteomes" id="UP001595897"/>
    </source>
</evidence>
<dbReference type="EMBL" id="JBHSGU010000026">
    <property type="protein sequence ID" value="MFC4701787.1"/>
    <property type="molecule type" value="Genomic_DNA"/>
</dbReference>
<dbReference type="Proteomes" id="UP001595897">
    <property type="component" value="Unassembled WGS sequence"/>
</dbReference>
<dbReference type="RefSeq" id="WP_382410589.1">
    <property type="nucleotide sequence ID" value="NZ_JBHSGU010000026.1"/>
</dbReference>
<evidence type="ECO:0000313" key="1">
    <source>
        <dbReference type="EMBL" id="MFC4701787.1"/>
    </source>
</evidence>
<dbReference type="Pfam" id="PF22817">
    <property type="entry name" value="ApeP-like"/>
    <property type="match status" value="1"/>
</dbReference>
<dbReference type="Gene3D" id="3.10.129.10">
    <property type="entry name" value="Hotdog Thioesterase"/>
    <property type="match status" value="1"/>
</dbReference>
<accession>A0ABV9LYX5</accession>
<keyword evidence="2" id="KW-1185">Reference proteome</keyword>
<dbReference type="InterPro" id="IPR016776">
    <property type="entry name" value="ApeP-like_dehydratase"/>
</dbReference>
<comment type="caution">
    <text evidence="1">The sequence shown here is derived from an EMBL/GenBank/DDBJ whole genome shotgun (WGS) entry which is preliminary data.</text>
</comment>
<dbReference type="SUPFAM" id="SSF54637">
    <property type="entry name" value="Thioesterase/thiol ester dehydrase-isomerase"/>
    <property type="match status" value="1"/>
</dbReference>
<proteinExistence type="predicted"/>